<sequence length="51" mass="5640">MPRPPELKIADGWGDSAWGCTPHVEEATLNVTEVFIADKDLAGLDAYLNRR</sequence>
<evidence type="ECO:0000313" key="1">
    <source>
        <dbReference type="EMBL" id="MFC4999448.1"/>
    </source>
</evidence>
<dbReference type="EMBL" id="JBHSIU010000018">
    <property type="protein sequence ID" value="MFC4999448.1"/>
    <property type="molecule type" value="Genomic_DNA"/>
</dbReference>
<proteinExistence type="predicted"/>
<protein>
    <submittedName>
        <fullName evidence="1">Uncharacterized protein</fullName>
    </submittedName>
</protein>
<name>A0ABV9VW62_9ACTN</name>
<gene>
    <name evidence="1" type="ORF">ACFPIJ_16590</name>
</gene>
<reference evidence="2" key="1">
    <citation type="journal article" date="2019" name="Int. J. Syst. Evol. Microbiol.">
        <title>The Global Catalogue of Microorganisms (GCM) 10K type strain sequencing project: providing services to taxonomists for standard genome sequencing and annotation.</title>
        <authorList>
            <consortium name="The Broad Institute Genomics Platform"/>
            <consortium name="The Broad Institute Genome Sequencing Center for Infectious Disease"/>
            <person name="Wu L."/>
            <person name="Ma J."/>
        </authorList>
    </citation>
    <scope>NUCLEOTIDE SEQUENCE [LARGE SCALE GENOMIC DNA]</scope>
    <source>
        <strain evidence="2">CGMCC 4.7152</strain>
    </source>
</reference>
<keyword evidence="2" id="KW-1185">Reference proteome</keyword>
<evidence type="ECO:0000313" key="2">
    <source>
        <dbReference type="Proteomes" id="UP001595912"/>
    </source>
</evidence>
<dbReference type="Proteomes" id="UP001595912">
    <property type="component" value="Unassembled WGS sequence"/>
</dbReference>
<organism evidence="1 2">
    <name type="scientific">Dactylosporangium cerinum</name>
    <dbReference type="NCBI Taxonomy" id="1434730"/>
    <lineage>
        <taxon>Bacteria</taxon>
        <taxon>Bacillati</taxon>
        <taxon>Actinomycetota</taxon>
        <taxon>Actinomycetes</taxon>
        <taxon>Micromonosporales</taxon>
        <taxon>Micromonosporaceae</taxon>
        <taxon>Dactylosporangium</taxon>
    </lineage>
</organism>
<accession>A0ABV9VW62</accession>
<dbReference type="RefSeq" id="WP_380115879.1">
    <property type="nucleotide sequence ID" value="NZ_JBHSIU010000018.1"/>
</dbReference>
<comment type="caution">
    <text evidence="1">The sequence shown here is derived from an EMBL/GenBank/DDBJ whole genome shotgun (WGS) entry which is preliminary data.</text>
</comment>